<comment type="similarity">
    <text evidence="9">Belongs to the RNA cytidine acetyltransferase family. NAT10 subfamily.</text>
</comment>
<feature type="compositionally biased region" description="Basic residues" evidence="10">
    <location>
        <begin position="1260"/>
        <end position="1279"/>
    </location>
</feature>
<feature type="domain" description="TcmA/NAT10 helicase" evidence="11">
    <location>
        <begin position="318"/>
        <end position="547"/>
    </location>
</feature>
<dbReference type="InterPro" id="IPR032672">
    <property type="entry name" value="TmcA/NAT10/Kre33"/>
</dbReference>
<dbReference type="EC" id="2.3.1.-" evidence="9"/>
<evidence type="ECO:0000259" key="12">
    <source>
        <dbReference type="Pfam" id="PF08351"/>
    </source>
</evidence>
<dbReference type="InterPro" id="IPR000182">
    <property type="entry name" value="GNAT_dom"/>
</dbReference>
<feature type="domain" description="N-acetyltransferase" evidence="13">
    <location>
        <begin position="594"/>
        <end position="743"/>
    </location>
</feature>
<reference evidence="15" key="1">
    <citation type="journal article" date="2012" name="PLoS Negl. Trop. Dis.">
        <title>A systematically improved high quality genome and transcriptome of the human blood fluke Schistosoma mansoni.</title>
        <authorList>
            <person name="Protasio A.V."/>
            <person name="Tsai I.J."/>
            <person name="Babbage A."/>
            <person name="Nichol S."/>
            <person name="Hunt M."/>
            <person name="Aslett M.A."/>
            <person name="De Silva N."/>
            <person name="Velarde G.S."/>
            <person name="Anderson T.J."/>
            <person name="Clark R.C."/>
            <person name="Davidson C."/>
            <person name="Dillon G.P."/>
            <person name="Holroyd N.E."/>
            <person name="LoVerde P.T."/>
            <person name="Lloyd C."/>
            <person name="McQuillan J."/>
            <person name="Oliveira G."/>
            <person name="Otto T.D."/>
            <person name="Parker-Manuel S.J."/>
            <person name="Quail M.A."/>
            <person name="Wilson R.A."/>
            <person name="Zerlotini A."/>
            <person name="Dunne D.W."/>
            <person name="Berriman M."/>
        </authorList>
    </citation>
    <scope>NUCLEOTIDE SEQUENCE [LARGE SCALE GENOMIC DNA]</scope>
    <source>
        <strain evidence="15">Puerto Rican</strain>
    </source>
</reference>
<dbReference type="InterPro" id="IPR027992">
    <property type="entry name" value="tRNA_bind_dom"/>
</dbReference>
<feature type="domain" description="Possible tRNA binding" evidence="14">
    <location>
        <begin position="888"/>
        <end position="1010"/>
    </location>
</feature>
<feature type="binding site" evidence="9">
    <location>
        <position position="849"/>
    </location>
    <ligand>
        <name>acetyl-CoA</name>
        <dbReference type="ChEBI" id="CHEBI:57288"/>
    </ligand>
</feature>
<accession>A0A3Q0KNV1</accession>
<feature type="region of interest" description="Disordered" evidence="10">
    <location>
        <begin position="1132"/>
        <end position="1184"/>
    </location>
</feature>
<feature type="binding site" evidence="9">
    <location>
        <position position="529"/>
    </location>
    <ligand>
        <name>ATP</name>
        <dbReference type="ChEBI" id="CHEBI:30616"/>
    </ligand>
</feature>
<evidence type="ECO:0000256" key="6">
    <source>
        <dbReference type="ARBA" id="ARBA00022840"/>
    </source>
</evidence>
<evidence type="ECO:0000256" key="4">
    <source>
        <dbReference type="ARBA" id="ARBA00022694"/>
    </source>
</evidence>
<dbReference type="GO" id="GO:0000049">
    <property type="term" value="F:tRNA binding"/>
    <property type="evidence" value="ECO:0007669"/>
    <property type="project" value="TreeGrafter"/>
</dbReference>
<dbReference type="Pfam" id="PF13725">
    <property type="entry name" value="tRNA_bind_2"/>
    <property type="match status" value="1"/>
</dbReference>
<dbReference type="Proteomes" id="UP000008854">
    <property type="component" value="Unassembled WGS sequence"/>
</dbReference>
<comment type="catalytic activity">
    <reaction evidence="9">
        <text>a cytidine in 18S rRNA + acetyl-CoA + ATP + H2O = an N(4)-acetylcytidine in 18S rRNA + ADP + phosphate + CoA + H(+)</text>
        <dbReference type="Rhea" id="RHEA:51424"/>
        <dbReference type="Rhea" id="RHEA-COMP:13575"/>
        <dbReference type="Rhea" id="RHEA-COMP:13576"/>
        <dbReference type="ChEBI" id="CHEBI:15377"/>
        <dbReference type="ChEBI" id="CHEBI:15378"/>
        <dbReference type="ChEBI" id="CHEBI:30616"/>
        <dbReference type="ChEBI" id="CHEBI:43474"/>
        <dbReference type="ChEBI" id="CHEBI:57287"/>
        <dbReference type="ChEBI" id="CHEBI:57288"/>
        <dbReference type="ChEBI" id="CHEBI:74900"/>
        <dbReference type="ChEBI" id="CHEBI:82748"/>
        <dbReference type="ChEBI" id="CHEBI:456216"/>
    </reaction>
</comment>
<dbReference type="Gene3D" id="3.40.50.11040">
    <property type="match status" value="1"/>
</dbReference>
<dbReference type="AlphaFoldDB" id="A0A3Q0KNV1"/>
<keyword evidence="4 9" id="KW-0819">tRNA processing</keyword>
<feature type="compositionally biased region" description="Acidic residues" evidence="10">
    <location>
        <begin position="771"/>
        <end position="786"/>
    </location>
</feature>
<dbReference type="InterPro" id="IPR016181">
    <property type="entry name" value="Acyl_CoA_acyltransferase"/>
</dbReference>
<evidence type="ECO:0000259" key="14">
    <source>
        <dbReference type="Pfam" id="PF13725"/>
    </source>
</evidence>
<dbReference type="CDD" id="cd04301">
    <property type="entry name" value="NAT_SF"/>
    <property type="match status" value="1"/>
</dbReference>
<dbReference type="Pfam" id="PF13718">
    <property type="entry name" value="GNAT_acetyltr_2"/>
    <property type="match status" value="2"/>
</dbReference>
<dbReference type="GO" id="GO:0051391">
    <property type="term" value="P:tRNA acetylation"/>
    <property type="evidence" value="ECO:0007669"/>
    <property type="project" value="UniProtKB-UniRule"/>
</dbReference>
<dbReference type="InterPro" id="IPR027417">
    <property type="entry name" value="P-loop_NTPase"/>
</dbReference>
<dbReference type="InterPro" id="IPR033688">
    <property type="entry name" value="NAT10"/>
</dbReference>
<evidence type="ECO:0000313" key="16">
    <source>
        <dbReference type="WBParaSite" id="Smp_144490.1"/>
    </source>
</evidence>
<dbReference type="HAMAP" id="MF_03211">
    <property type="entry name" value="RNA_acetyltr_Nat10"/>
    <property type="match status" value="1"/>
</dbReference>
<dbReference type="GO" id="GO:1990883">
    <property type="term" value="F:18S rRNA cytidine N-acetyltransferase activity"/>
    <property type="evidence" value="ECO:0007669"/>
    <property type="project" value="TreeGrafter"/>
</dbReference>
<evidence type="ECO:0000256" key="7">
    <source>
        <dbReference type="ARBA" id="ARBA00023242"/>
    </source>
</evidence>
<evidence type="ECO:0000256" key="3">
    <source>
        <dbReference type="ARBA" id="ARBA00022679"/>
    </source>
</evidence>
<comment type="catalytic activity">
    <reaction evidence="9">
        <text>a cytidine in tRNA + acetyl-CoA + ATP + H2O = an N(4)-acetylcytidine in tRNA + ADP + phosphate + CoA + H(+)</text>
        <dbReference type="Rhea" id="RHEA:53876"/>
        <dbReference type="Rhea" id="RHEA-COMP:13670"/>
        <dbReference type="Rhea" id="RHEA-COMP:13671"/>
        <dbReference type="ChEBI" id="CHEBI:15377"/>
        <dbReference type="ChEBI" id="CHEBI:15378"/>
        <dbReference type="ChEBI" id="CHEBI:30616"/>
        <dbReference type="ChEBI" id="CHEBI:43474"/>
        <dbReference type="ChEBI" id="CHEBI:57287"/>
        <dbReference type="ChEBI" id="CHEBI:57288"/>
        <dbReference type="ChEBI" id="CHEBI:74900"/>
        <dbReference type="ChEBI" id="CHEBI:82748"/>
        <dbReference type="ChEBI" id="CHEBI:456216"/>
    </reaction>
</comment>
<keyword evidence="2 9" id="KW-0698">rRNA processing</keyword>
<feature type="compositionally biased region" description="Basic and acidic residues" evidence="10">
    <location>
        <begin position="1146"/>
        <end position="1184"/>
    </location>
</feature>
<dbReference type="GO" id="GO:0005524">
    <property type="term" value="F:ATP binding"/>
    <property type="evidence" value="ECO:0007669"/>
    <property type="project" value="UniProtKB-UniRule"/>
</dbReference>
<dbReference type="PANTHER" id="PTHR10925:SF5">
    <property type="entry name" value="RNA CYTIDINE ACETYLTRANSFERASE"/>
    <property type="match status" value="1"/>
</dbReference>
<evidence type="ECO:0000259" key="11">
    <source>
        <dbReference type="Pfam" id="PF05127"/>
    </source>
</evidence>
<keyword evidence="6 9" id="KW-0067">ATP-binding</keyword>
<feature type="region of interest" description="Disordered" evidence="10">
    <location>
        <begin position="1042"/>
        <end position="1063"/>
    </location>
</feature>
<feature type="domain" description="TmcA/NAT10 N-terminal" evidence="12">
    <location>
        <begin position="15"/>
        <end position="200"/>
    </location>
</feature>
<dbReference type="Gene3D" id="3.40.50.300">
    <property type="entry name" value="P-loop containing nucleotide triphosphate hydrolases"/>
    <property type="match status" value="1"/>
</dbReference>
<dbReference type="InterPro" id="IPR007807">
    <property type="entry name" value="TcmA/NAT10_helicase"/>
</dbReference>
<dbReference type="InterPro" id="IPR013562">
    <property type="entry name" value="TmcA/NAT10_N"/>
</dbReference>
<organism evidence="15 16">
    <name type="scientific">Schistosoma mansoni</name>
    <name type="common">Blood fluke</name>
    <dbReference type="NCBI Taxonomy" id="6183"/>
    <lineage>
        <taxon>Eukaryota</taxon>
        <taxon>Metazoa</taxon>
        <taxon>Spiralia</taxon>
        <taxon>Lophotrochozoa</taxon>
        <taxon>Platyhelminthes</taxon>
        <taxon>Trematoda</taxon>
        <taxon>Digenea</taxon>
        <taxon>Strigeidida</taxon>
        <taxon>Schistosomatoidea</taxon>
        <taxon>Schistosomatidae</taxon>
        <taxon>Schistosoma</taxon>
    </lineage>
</organism>
<comment type="function">
    <text evidence="9">RNA cytidine acetyltransferase with specificity toward both 18S rRNA and tRNAs. Catalyzes the formation of N(4)-acetylcytidine (ac4C) in 18S rRNA. Required for early nucleolar cleavages of precursor rRNA at sites A0, A1 and A2 during 18S rRNA synthesis. Catalyzes the formation of ac4C in serine and leucine tRNAs. Requires a tRNA-binding adapter protein for full tRNA acetyltransferase activity but not for 18S rRNA acetylation.</text>
</comment>
<proteinExistence type="inferred from homology"/>
<keyword evidence="8 9" id="KW-0012">Acyltransferase</keyword>
<keyword evidence="3 9" id="KW-0808">Transferase</keyword>
<name>A0A3Q0KNV1_SCHMA</name>
<dbReference type="GO" id="GO:0005730">
    <property type="term" value="C:nucleolus"/>
    <property type="evidence" value="ECO:0007669"/>
    <property type="project" value="UniProtKB-SubCell"/>
</dbReference>
<reference evidence="16" key="2">
    <citation type="submission" date="2018-12" db="UniProtKB">
        <authorList>
            <consortium name="WormBaseParasite"/>
        </authorList>
    </citation>
    <scope>IDENTIFICATION</scope>
    <source>
        <strain evidence="16">Puerto Rican</strain>
    </source>
</reference>
<feature type="binding site" evidence="9">
    <location>
        <begin position="702"/>
        <end position="708"/>
    </location>
    <ligand>
        <name>acetyl-CoA</name>
        <dbReference type="ChEBI" id="CHEBI:57288"/>
    </ligand>
</feature>
<dbReference type="GO" id="GO:0030686">
    <property type="term" value="C:90S preribosome"/>
    <property type="evidence" value="ECO:0007669"/>
    <property type="project" value="TreeGrafter"/>
</dbReference>
<evidence type="ECO:0000259" key="13">
    <source>
        <dbReference type="Pfam" id="PF13718"/>
    </source>
</evidence>
<dbReference type="Gene3D" id="3.40.630.30">
    <property type="match status" value="2"/>
</dbReference>
<dbReference type="GO" id="GO:1904812">
    <property type="term" value="P:rRNA acetylation involved in maturation of SSU-rRNA"/>
    <property type="evidence" value="ECO:0007669"/>
    <property type="project" value="InterPro"/>
</dbReference>
<dbReference type="WBParaSite" id="Smp_144490.1">
    <property type="protein sequence ID" value="Smp_144490.1"/>
    <property type="gene ID" value="Smp_144490"/>
</dbReference>
<feature type="domain" description="N-acetyltransferase" evidence="13">
    <location>
        <begin position="779"/>
        <end position="877"/>
    </location>
</feature>
<dbReference type="SUPFAM" id="SSF55729">
    <property type="entry name" value="Acyl-CoA N-acyltransferases (Nat)"/>
    <property type="match status" value="1"/>
</dbReference>
<evidence type="ECO:0000256" key="9">
    <source>
        <dbReference type="HAMAP-Rule" id="MF_03211"/>
    </source>
</evidence>
<dbReference type="Pfam" id="PF05127">
    <property type="entry name" value="NAT10_TcmA_helicase"/>
    <property type="match status" value="1"/>
</dbReference>
<feature type="binding site" evidence="9">
    <location>
        <begin position="695"/>
        <end position="697"/>
    </location>
    <ligand>
        <name>acetyl-CoA</name>
        <dbReference type="ChEBI" id="CHEBI:57288"/>
    </ligand>
</feature>
<evidence type="ECO:0000256" key="10">
    <source>
        <dbReference type="SAM" id="MobiDB-lite"/>
    </source>
</evidence>
<sequence length="1279" mass="143974">MGQLHKLDNRIQIMLKNGILRKHRSMFVMVGNKGQDQVPIMHQILNSLSSKGRLSILWCYKKELSFSTHRKKNLKLLNKRRKAGLTSDATIFEQFVCSTDIRWCYYDESHKILGQTFDMCVLQDFEALTPNLLARTIETVSGGGLIVFLLKSMASLQQLCTMVMDVHSRYRTESQHNVVGRFNERFLLSLASNPRCLVLDDRWNVLPLSQKVLSSLTSLQADISDESILLEQKELQKLKVSLAEDGSPFAPLIKLCITFDQAKSLVQFCASLASASQLQNKGCNKSTQVATSLAMANSLLSSIGAGTKETSSSSAFVVVTSGRGRGKSAALGLGLAAAFETGMPNLYVTAPSPENLNTLMQFVVNGLNAFHYEEHQDYIVSRSMNPEHNQAIVKIDVYRRSHRQSLIYLPPWEMAALSNVKQADLVCVDEAAAIPLPLVQSIISGPRIVFMASTINGYEGTGRSLSFKLLRQLRSQCTISGTTAKLSTDNVKSQSLQSTEKNKILLGKGFRLVDTSRVLFEVSLTEAIRYASGDPIEAWLFDLLCLDCGESLSREQQANEANIYLPPVDQCQLYYVNRDTLFSYHKSTEIFLHRLMALYVSSHYKNSPNDLQLLSDAPAHHIFCLLAPYDPKSGCVPEVLCVLQVSLEGKINKDRVMHNLSRGLRPSGDLIPWTLSQQFCDANFGELSGVRVVRIATHPDYQGLGYGTRALKLLYDYYNEQTDITVFPENQHTDIQTEQVGRSGSIEGAKSLNQTSNKSLKPKPSTLDFNCDLDEGNYDDQDDSDASLESNNTRLSENKSNLLTEIIKRREPASLPPLLSRLNERPSEKLDYIGVSFGATPSLLRFWKRSGYVPVYLRQNMNELTGEFTCIMVKPLKHQSVSSQSAEWLQNYFYDFTKRLIHLFPGPFRHMDGTYGLELLSHKSMNTEISNELTQSEINSLFNAVDLERLRRYSRSLVDFHLVNDLLPRLAQIYFQRRLPNVRLNKTQQVILLCMGLQHKTVEQISSEFNRLLGDSTRPHIRVSGLVRSDDAVYSILNSLKEKGDPSGSTSNNHSFGHKKKGPDTGVNSGWTKCILGLLFVIVREHIKSLDSILASERKCRIESKKDTIDGQLQPVMDVDLKDGNYAAIRVDENTLSESDEDNSEEYEKPLSDDNSDSDSKNSEHINTDRLGLKSEISDSERERRSTLIRQLISEEITGQRNLFSAYKIQGSETDWAEAVVGHGADLSSLTVKLSSYQKINNKRKNKEDHFNNQKSCHFEKKKHKKKPKLTKSKRQKLN</sequence>
<keyword evidence="7 9" id="KW-0539">Nucleus</keyword>
<dbReference type="Pfam" id="PF08351">
    <property type="entry name" value="TmcA_N"/>
    <property type="match status" value="1"/>
</dbReference>
<comment type="subcellular location">
    <subcellularLocation>
        <location evidence="1 9">Nucleus</location>
        <location evidence="1 9">Nucleolus</location>
    </subcellularLocation>
</comment>
<evidence type="ECO:0000256" key="5">
    <source>
        <dbReference type="ARBA" id="ARBA00022741"/>
    </source>
</evidence>
<evidence type="ECO:0000313" key="15">
    <source>
        <dbReference type="Proteomes" id="UP000008854"/>
    </source>
</evidence>
<feature type="binding site" evidence="9">
    <location>
        <begin position="324"/>
        <end position="333"/>
    </location>
    <ligand>
        <name>ATP</name>
        <dbReference type="ChEBI" id="CHEBI:30616"/>
    </ligand>
</feature>
<evidence type="ECO:0000256" key="2">
    <source>
        <dbReference type="ARBA" id="ARBA00022552"/>
    </source>
</evidence>
<feature type="region of interest" description="Disordered" evidence="10">
    <location>
        <begin position="736"/>
        <end position="795"/>
    </location>
</feature>
<evidence type="ECO:0000256" key="8">
    <source>
        <dbReference type="ARBA" id="ARBA00023315"/>
    </source>
</evidence>
<protein>
    <recommendedName>
        <fullName evidence="9">RNA cytidine acetyltransferase</fullName>
        <ecNumber evidence="9">2.3.1.-</ecNumber>
    </recommendedName>
    <alternativeName>
        <fullName evidence="9">18S rRNA cytosine acetyltransferase</fullName>
    </alternativeName>
</protein>
<dbReference type="PANTHER" id="PTHR10925">
    <property type="entry name" value="N-ACETYLTRANSFERASE 10"/>
    <property type="match status" value="1"/>
</dbReference>
<dbReference type="InParanoid" id="A0A3Q0KNV1"/>
<keyword evidence="15" id="KW-1185">Reference proteome</keyword>
<dbReference type="STRING" id="6183.A0A3Q0KNV1"/>
<feature type="region of interest" description="Disordered" evidence="10">
    <location>
        <begin position="1243"/>
        <end position="1279"/>
    </location>
</feature>
<evidence type="ECO:0000256" key="1">
    <source>
        <dbReference type="ARBA" id="ARBA00004604"/>
    </source>
</evidence>
<dbReference type="ExpressionAtlas" id="A0A3Q0KNV1">
    <property type="expression patterns" value="baseline"/>
</dbReference>
<keyword evidence="5 9" id="KW-0547">Nucleotide-binding</keyword>